<evidence type="ECO:0000256" key="1">
    <source>
        <dbReference type="ARBA" id="ARBA00022603"/>
    </source>
</evidence>
<evidence type="ECO:0000313" key="10">
    <source>
        <dbReference type="Proteomes" id="UP000662074"/>
    </source>
</evidence>
<dbReference type="GO" id="GO:0009307">
    <property type="term" value="P:DNA restriction-modification system"/>
    <property type="evidence" value="ECO:0007669"/>
    <property type="project" value="UniProtKB-KW"/>
</dbReference>
<organism evidence="9 10">
    <name type="scientific">Mucilaginibacter galii</name>
    <dbReference type="NCBI Taxonomy" id="2005073"/>
    <lineage>
        <taxon>Bacteria</taxon>
        <taxon>Pseudomonadati</taxon>
        <taxon>Bacteroidota</taxon>
        <taxon>Sphingobacteriia</taxon>
        <taxon>Sphingobacteriales</taxon>
        <taxon>Sphingobacteriaceae</taxon>
        <taxon>Mucilaginibacter</taxon>
    </lineage>
</organism>
<dbReference type="AlphaFoldDB" id="A0A917N2Z1"/>
<dbReference type="EMBL" id="BMDO01000012">
    <property type="protein sequence ID" value="GGI52398.1"/>
    <property type="molecule type" value="Genomic_DNA"/>
</dbReference>
<evidence type="ECO:0000256" key="7">
    <source>
        <dbReference type="RuleBase" id="RU000416"/>
    </source>
</evidence>
<dbReference type="PANTHER" id="PTHR10629:SF52">
    <property type="entry name" value="DNA (CYTOSINE-5)-METHYLTRANSFERASE 1"/>
    <property type="match status" value="1"/>
</dbReference>
<gene>
    <name evidence="9" type="ORF">GCM10011425_36100</name>
</gene>
<dbReference type="InterPro" id="IPR050390">
    <property type="entry name" value="C5-Methyltransferase"/>
</dbReference>
<dbReference type="RefSeq" id="WP_188418509.1">
    <property type="nucleotide sequence ID" value="NZ_BMDO01000012.1"/>
</dbReference>
<name>A0A917N2Z1_9SPHI</name>
<reference evidence="9" key="1">
    <citation type="journal article" date="2014" name="Int. J. Syst. Evol. Microbiol.">
        <title>Complete genome sequence of Corynebacterium casei LMG S-19264T (=DSM 44701T), isolated from a smear-ripened cheese.</title>
        <authorList>
            <consortium name="US DOE Joint Genome Institute (JGI-PGF)"/>
            <person name="Walter F."/>
            <person name="Albersmeier A."/>
            <person name="Kalinowski J."/>
            <person name="Ruckert C."/>
        </authorList>
    </citation>
    <scope>NUCLEOTIDE SEQUENCE</scope>
    <source>
        <strain evidence="9">CCM 8711</strain>
    </source>
</reference>
<protein>
    <recommendedName>
        <fullName evidence="8">Cytosine-specific methyltransferase</fullName>
        <ecNumber evidence="8">2.1.1.37</ecNumber>
    </recommendedName>
</protein>
<evidence type="ECO:0000256" key="8">
    <source>
        <dbReference type="RuleBase" id="RU000417"/>
    </source>
</evidence>
<evidence type="ECO:0000256" key="5">
    <source>
        <dbReference type="ARBA" id="ARBA00047422"/>
    </source>
</evidence>
<dbReference type="GO" id="GO:0003677">
    <property type="term" value="F:DNA binding"/>
    <property type="evidence" value="ECO:0007669"/>
    <property type="project" value="TreeGrafter"/>
</dbReference>
<comment type="caution">
    <text evidence="9">The sequence shown here is derived from an EMBL/GenBank/DDBJ whole genome shotgun (WGS) entry which is preliminary data.</text>
</comment>
<dbReference type="Proteomes" id="UP000662074">
    <property type="component" value="Unassembled WGS sequence"/>
</dbReference>
<dbReference type="PROSITE" id="PS00094">
    <property type="entry name" value="C5_MTASE_1"/>
    <property type="match status" value="1"/>
</dbReference>
<dbReference type="PROSITE" id="PS00095">
    <property type="entry name" value="C5_MTASE_2"/>
    <property type="match status" value="1"/>
</dbReference>
<dbReference type="NCBIfam" id="TIGR00675">
    <property type="entry name" value="dcm"/>
    <property type="match status" value="1"/>
</dbReference>
<dbReference type="Pfam" id="PF00145">
    <property type="entry name" value="DNA_methylase"/>
    <property type="match status" value="1"/>
</dbReference>
<dbReference type="GO" id="GO:0044027">
    <property type="term" value="P:negative regulation of gene expression via chromosomal CpG island methylation"/>
    <property type="evidence" value="ECO:0007669"/>
    <property type="project" value="TreeGrafter"/>
</dbReference>
<dbReference type="GO" id="GO:0032259">
    <property type="term" value="P:methylation"/>
    <property type="evidence" value="ECO:0007669"/>
    <property type="project" value="UniProtKB-KW"/>
</dbReference>
<reference evidence="9" key="2">
    <citation type="submission" date="2020-09" db="EMBL/GenBank/DDBJ databases">
        <authorList>
            <person name="Sun Q."/>
            <person name="Sedlacek I."/>
        </authorList>
    </citation>
    <scope>NUCLEOTIDE SEQUENCE</scope>
    <source>
        <strain evidence="9">CCM 8711</strain>
    </source>
</reference>
<dbReference type="EC" id="2.1.1.37" evidence="8"/>
<comment type="similarity">
    <text evidence="6 7">Belongs to the class I-like SAM-binding methyltransferase superfamily. C5-methyltransferase family.</text>
</comment>
<dbReference type="GO" id="GO:0003886">
    <property type="term" value="F:DNA (cytosine-5-)-methyltransferase activity"/>
    <property type="evidence" value="ECO:0007669"/>
    <property type="project" value="UniProtKB-EC"/>
</dbReference>
<comment type="catalytic activity">
    <reaction evidence="5 8">
        <text>a 2'-deoxycytidine in DNA + S-adenosyl-L-methionine = a 5-methyl-2'-deoxycytidine in DNA + S-adenosyl-L-homocysteine + H(+)</text>
        <dbReference type="Rhea" id="RHEA:13681"/>
        <dbReference type="Rhea" id="RHEA-COMP:11369"/>
        <dbReference type="Rhea" id="RHEA-COMP:11370"/>
        <dbReference type="ChEBI" id="CHEBI:15378"/>
        <dbReference type="ChEBI" id="CHEBI:57856"/>
        <dbReference type="ChEBI" id="CHEBI:59789"/>
        <dbReference type="ChEBI" id="CHEBI:85452"/>
        <dbReference type="ChEBI" id="CHEBI:85454"/>
        <dbReference type="EC" id="2.1.1.37"/>
    </reaction>
</comment>
<dbReference type="InterPro" id="IPR001525">
    <property type="entry name" value="C5_MeTfrase"/>
</dbReference>
<dbReference type="InterPro" id="IPR031303">
    <property type="entry name" value="C5_meth_CS"/>
</dbReference>
<keyword evidence="4" id="KW-0680">Restriction system</keyword>
<accession>A0A917N2Z1</accession>
<dbReference type="Gene3D" id="3.40.50.150">
    <property type="entry name" value="Vaccinia Virus protein VP39"/>
    <property type="match status" value="1"/>
</dbReference>
<keyword evidence="3 6" id="KW-0949">S-adenosyl-L-methionine</keyword>
<dbReference type="PROSITE" id="PS51679">
    <property type="entry name" value="SAM_MT_C5"/>
    <property type="match status" value="1"/>
</dbReference>
<keyword evidence="2 6" id="KW-0808">Transferase</keyword>
<evidence type="ECO:0000256" key="3">
    <source>
        <dbReference type="ARBA" id="ARBA00022691"/>
    </source>
</evidence>
<dbReference type="PRINTS" id="PR00105">
    <property type="entry name" value="C5METTRFRASE"/>
</dbReference>
<dbReference type="Gene3D" id="3.90.120.10">
    <property type="entry name" value="DNA Methylase, subunit A, domain 2"/>
    <property type="match status" value="1"/>
</dbReference>
<dbReference type="PANTHER" id="PTHR10629">
    <property type="entry name" value="CYTOSINE-SPECIFIC METHYLTRANSFERASE"/>
    <property type="match status" value="1"/>
</dbReference>
<keyword evidence="1 6" id="KW-0489">Methyltransferase</keyword>
<dbReference type="InterPro" id="IPR029063">
    <property type="entry name" value="SAM-dependent_MTases_sf"/>
</dbReference>
<evidence type="ECO:0000256" key="2">
    <source>
        <dbReference type="ARBA" id="ARBA00022679"/>
    </source>
</evidence>
<evidence type="ECO:0000256" key="4">
    <source>
        <dbReference type="ARBA" id="ARBA00022747"/>
    </source>
</evidence>
<dbReference type="SUPFAM" id="SSF53335">
    <property type="entry name" value="S-adenosyl-L-methionine-dependent methyltransferases"/>
    <property type="match status" value="1"/>
</dbReference>
<dbReference type="InterPro" id="IPR018117">
    <property type="entry name" value="C5_DNA_meth_AS"/>
</dbReference>
<evidence type="ECO:0000256" key="6">
    <source>
        <dbReference type="PROSITE-ProRule" id="PRU01016"/>
    </source>
</evidence>
<sequence>MHNKLTNNSFKDFGVIDLFCGVGGLTHGFVKEQFNVVAGIDFDKSCDYAYEANNDAKFIHEDITKLTPGQLNELYGKFRKKILVGCAPCQPFSIYNSKKNATPPKESADEKWSLLYSFSNLIDATEPDIISMENVPLLAKFNNGKVFNDFLKRLENKGYYVSWQIVNAQDYGVPQRRKRLILLGSKLGPISLIRKTIDDKNYRTVRDAISDLPPVEDGVAHESDALHKARKLTPLNKRRIQAMEEGGFWRDWSDDLKLNCHKTENGKLFGSVYGRMKWDDVSPTMTTYCIGINNGRFGHPEQDRGITLREAALLQSFPANYKFINPDKPFNSGSIARQIGNAVPVDLGQAIAKSIKIHIEQFGQN</sequence>
<feature type="active site" evidence="6">
    <location>
        <position position="89"/>
    </location>
</feature>
<evidence type="ECO:0000313" key="9">
    <source>
        <dbReference type="EMBL" id="GGI52398.1"/>
    </source>
</evidence>
<keyword evidence="10" id="KW-1185">Reference proteome</keyword>
<proteinExistence type="inferred from homology"/>